<dbReference type="Pfam" id="PF00668">
    <property type="entry name" value="Condensation"/>
    <property type="match status" value="1"/>
</dbReference>
<dbReference type="SUPFAM" id="SSF52777">
    <property type="entry name" value="CoA-dependent acyltransferases"/>
    <property type="match status" value="2"/>
</dbReference>
<proteinExistence type="predicted"/>
<evidence type="ECO:0000313" key="2">
    <source>
        <dbReference type="EMBL" id="GGC56334.1"/>
    </source>
</evidence>
<comment type="caution">
    <text evidence="2">The sequence shown here is derived from an EMBL/GenBank/DDBJ whole genome shotgun (WGS) entry which is preliminary data.</text>
</comment>
<reference evidence="2" key="2">
    <citation type="submission" date="2020-09" db="EMBL/GenBank/DDBJ databases">
        <authorList>
            <person name="Sun Q."/>
            <person name="Zhou Y."/>
        </authorList>
    </citation>
    <scope>NUCLEOTIDE SEQUENCE</scope>
    <source>
        <strain evidence="2">CGMCC 1.15478</strain>
    </source>
</reference>
<evidence type="ECO:0000259" key="1">
    <source>
        <dbReference type="Pfam" id="PF00668"/>
    </source>
</evidence>
<organism evidence="2 3">
    <name type="scientific">Hoyosella rhizosphaerae</name>
    <dbReference type="NCBI Taxonomy" id="1755582"/>
    <lineage>
        <taxon>Bacteria</taxon>
        <taxon>Bacillati</taxon>
        <taxon>Actinomycetota</taxon>
        <taxon>Actinomycetes</taxon>
        <taxon>Mycobacteriales</taxon>
        <taxon>Hoyosellaceae</taxon>
        <taxon>Hoyosella</taxon>
    </lineage>
</organism>
<dbReference type="Proteomes" id="UP000641514">
    <property type="component" value="Unassembled WGS sequence"/>
</dbReference>
<dbReference type="Gene3D" id="3.30.559.10">
    <property type="entry name" value="Chloramphenicol acetyltransferase-like domain"/>
    <property type="match status" value="1"/>
</dbReference>
<name>A0A916XAI2_9ACTN</name>
<keyword evidence="3" id="KW-1185">Reference proteome</keyword>
<gene>
    <name evidence="2" type="ORF">GCM10011410_06010</name>
</gene>
<dbReference type="InterPro" id="IPR001242">
    <property type="entry name" value="Condensation_dom"/>
</dbReference>
<dbReference type="Gene3D" id="3.30.559.30">
    <property type="entry name" value="Nonribosomal peptide synthetase, condensation domain"/>
    <property type="match status" value="1"/>
</dbReference>
<dbReference type="GO" id="GO:0008610">
    <property type="term" value="P:lipid biosynthetic process"/>
    <property type="evidence" value="ECO:0007669"/>
    <property type="project" value="UniProtKB-ARBA"/>
</dbReference>
<reference evidence="2" key="1">
    <citation type="journal article" date="2014" name="Int. J. Syst. Evol. Microbiol.">
        <title>Complete genome sequence of Corynebacterium casei LMG S-19264T (=DSM 44701T), isolated from a smear-ripened cheese.</title>
        <authorList>
            <consortium name="US DOE Joint Genome Institute (JGI-PGF)"/>
            <person name="Walter F."/>
            <person name="Albersmeier A."/>
            <person name="Kalinowski J."/>
            <person name="Ruckert C."/>
        </authorList>
    </citation>
    <scope>NUCLEOTIDE SEQUENCE</scope>
    <source>
        <strain evidence="2">CGMCC 1.15478</strain>
    </source>
</reference>
<sequence>MTQTLTVTSLDEAFINLASKVIMSVQFEVRVLGSLDEERLRGALRQAVATHPLARARLAPPRLASTRVTWEIADSADHLALEVTDEPVGVVRDRLQSRAPDLARSPLFHVALVRHPGGDYLMFNFHHAGFDGMGAVRFLTSVARAYSGAEDIAGGPPIKEARDLRAIAGARSLSDLIPRAQKLAQDTLDRKRITRVASDGGDPSKPGYTFAAVTLTAEQTAGIVASKPKGATINDVALAAHALTVLRWNEEHGEKIGDSVSIMMPVNMRPAEWSTEVISNYASFLAIVVPTSVPRDLAEATMVVRDRTKKLKENGAAGWIVDVLDRGNRLPVILKKNLATMLPLVQHQFVETTVLSNVGRMNLPSFGDAGDVTEVWFSPPCFGDVMSPGVGLAGVGKELFVTFRGLRKYLSTDAVQRFADLYVETITGGGGARS</sequence>
<dbReference type="GO" id="GO:0003824">
    <property type="term" value="F:catalytic activity"/>
    <property type="evidence" value="ECO:0007669"/>
    <property type="project" value="InterPro"/>
</dbReference>
<feature type="domain" description="Condensation" evidence="1">
    <location>
        <begin position="21"/>
        <end position="149"/>
    </location>
</feature>
<accession>A0A916XAI2</accession>
<protein>
    <recommendedName>
        <fullName evidence="1">Condensation domain-containing protein</fullName>
    </recommendedName>
</protein>
<dbReference type="AlphaFoldDB" id="A0A916XAI2"/>
<dbReference type="RefSeq" id="WP_188670517.1">
    <property type="nucleotide sequence ID" value="NZ_BMJH01000001.1"/>
</dbReference>
<evidence type="ECO:0000313" key="3">
    <source>
        <dbReference type="Proteomes" id="UP000641514"/>
    </source>
</evidence>
<dbReference type="EMBL" id="BMJH01000001">
    <property type="protein sequence ID" value="GGC56334.1"/>
    <property type="molecule type" value="Genomic_DNA"/>
</dbReference>
<dbReference type="InterPro" id="IPR023213">
    <property type="entry name" value="CAT-like_dom_sf"/>
</dbReference>